<accession>A0A8C9ZYA9</accession>
<evidence type="ECO:0000259" key="6">
    <source>
        <dbReference type="PROSITE" id="PS50835"/>
    </source>
</evidence>
<feature type="domain" description="Ig-like" evidence="6">
    <location>
        <begin position="109"/>
        <end position="193"/>
    </location>
</feature>
<feature type="domain" description="Ig-like" evidence="6">
    <location>
        <begin position="558"/>
        <end position="637"/>
    </location>
</feature>
<keyword evidence="1 5" id="KW-0732">Signal</keyword>
<proteinExistence type="predicted"/>
<dbReference type="InterPro" id="IPR013783">
    <property type="entry name" value="Ig-like_fold"/>
</dbReference>
<evidence type="ECO:0000256" key="2">
    <source>
        <dbReference type="ARBA" id="ARBA00023157"/>
    </source>
</evidence>
<dbReference type="SUPFAM" id="SSF48726">
    <property type="entry name" value="Immunoglobulin"/>
    <property type="match status" value="10"/>
</dbReference>
<evidence type="ECO:0000313" key="7">
    <source>
        <dbReference type="Ensembl" id="ENSSLUP00000046287.1"/>
    </source>
</evidence>
<dbReference type="Proteomes" id="UP000694568">
    <property type="component" value="Unplaced"/>
</dbReference>
<evidence type="ECO:0000256" key="5">
    <source>
        <dbReference type="SAM" id="SignalP"/>
    </source>
</evidence>
<dbReference type="GeneTree" id="ENSGT01100000263479"/>
<reference evidence="7" key="2">
    <citation type="submission" date="2025-09" db="UniProtKB">
        <authorList>
            <consortium name="Ensembl"/>
        </authorList>
    </citation>
    <scope>IDENTIFICATION</scope>
</reference>
<dbReference type="PANTHER" id="PTHR44337">
    <property type="entry name" value="CARCINOEMBRYONIC ANTIGEN-RELATED CELL ADHESION MOLECULE 8"/>
    <property type="match status" value="1"/>
</dbReference>
<evidence type="ECO:0000256" key="4">
    <source>
        <dbReference type="ARBA" id="ARBA00023319"/>
    </source>
</evidence>
<feature type="domain" description="Ig-like" evidence="6">
    <location>
        <begin position="732"/>
        <end position="811"/>
    </location>
</feature>
<feature type="domain" description="Ig-like" evidence="6">
    <location>
        <begin position="465"/>
        <end position="553"/>
    </location>
</feature>
<keyword evidence="2" id="KW-1015">Disulfide bond</keyword>
<evidence type="ECO:0000256" key="3">
    <source>
        <dbReference type="ARBA" id="ARBA00023180"/>
    </source>
</evidence>
<feature type="domain" description="Ig-like" evidence="6">
    <location>
        <begin position="382"/>
        <end position="461"/>
    </location>
</feature>
<dbReference type="SMART" id="SM00409">
    <property type="entry name" value="IG"/>
    <property type="match status" value="11"/>
</dbReference>
<dbReference type="Ensembl" id="ENSSLUT00000047714.1">
    <property type="protein sequence ID" value="ENSSLUP00000046287.1"/>
    <property type="gene ID" value="ENSSLUG00000020372.1"/>
</dbReference>
<reference evidence="7" key="1">
    <citation type="submission" date="2025-08" db="UniProtKB">
        <authorList>
            <consortium name="Ensembl"/>
        </authorList>
    </citation>
    <scope>IDENTIFICATION</scope>
</reference>
<feature type="chain" id="PRO_5034814445" description="Ig-like domain-containing protein" evidence="5">
    <location>
        <begin position="20"/>
        <end position="1017"/>
    </location>
</feature>
<feature type="domain" description="Ig-like" evidence="6">
    <location>
        <begin position="824"/>
        <end position="883"/>
    </location>
</feature>
<dbReference type="AlphaFoldDB" id="A0A8C9ZYA9"/>
<keyword evidence="8" id="KW-1185">Reference proteome</keyword>
<feature type="domain" description="Ig-like" evidence="6">
    <location>
        <begin position="291"/>
        <end position="377"/>
    </location>
</feature>
<name>A0A8C9ZYA9_SANLU</name>
<organism evidence="7 8">
    <name type="scientific">Sander lucioperca</name>
    <name type="common">Pike-perch</name>
    <name type="synonym">Perca lucioperca</name>
    <dbReference type="NCBI Taxonomy" id="283035"/>
    <lineage>
        <taxon>Eukaryota</taxon>
        <taxon>Metazoa</taxon>
        <taxon>Chordata</taxon>
        <taxon>Craniata</taxon>
        <taxon>Vertebrata</taxon>
        <taxon>Euteleostomi</taxon>
        <taxon>Actinopterygii</taxon>
        <taxon>Neopterygii</taxon>
        <taxon>Teleostei</taxon>
        <taxon>Neoteleostei</taxon>
        <taxon>Acanthomorphata</taxon>
        <taxon>Eupercaria</taxon>
        <taxon>Perciformes</taxon>
        <taxon>Percoidei</taxon>
        <taxon>Percidae</taxon>
        <taxon>Luciopercinae</taxon>
        <taxon>Sander</taxon>
    </lineage>
</organism>
<dbReference type="InterPro" id="IPR007110">
    <property type="entry name" value="Ig-like_dom"/>
</dbReference>
<keyword evidence="4" id="KW-0393">Immunoglobulin domain</keyword>
<dbReference type="InterPro" id="IPR003598">
    <property type="entry name" value="Ig_sub2"/>
</dbReference>
<dbReference type="SMART" id="SM00408">
    <property type="entry name" value="IGc2"/>
    <property type="match status" value="10"/>
</dbReference>
<protein>
    <recommendedName>
        <fullName evidence="6">Ig-like domain-containing protein</fullName>
    </recommendedName>
</protein>
<dbReference type="InterPro" id="IPR036179">
    <property type="entry name" value="Ig-like_dom_sf"/>
</dbReference>
<dbReference type="InterPro" id="IPR052598">
    <property type="entry name" value="IgSF_CEA-related"/>
</dbReference>
<dbReference type="Gene3D" id="2.60.40.10">
    <property type="entry name" value="Immunoglobulins"/>
    <property type="match status" value="11"/>
</dbReference>
<evidence type="ECO:0000313" key="8">
    <source>
        <dbReference type="Proteomes" id="UP000694568"/>
    </source>
</evidence>
<feature type="domain" description="Ig-like" evidence="6">
    <location>
        <begin position="654"/>
        <end position="727"/>
    </location>
</feature>
<dbReference type="PANTHER" id="PTHR44337:SF20">
    <property type="entry name" value="CARCINOEMBRYONIC ANTIGEN-RELATED CELL ADHESION MOLECULE 5-RELATED"/>
    <property type="match status" value="1"/>
</dbReference>
<evidence type="ECO:0000256" key="1">
    <source>
        <dbReference type="ARBA" id="ARBA00022729"/>
    </source>
</evidence>
<feature type="signal peptide" evidence="5">
    <location>
        <begin position="1"/>
        <end position="19"/>
    </location>
</feature>
<keyword evidence="3" id="KW-0325">Glycoprotein</keyword>
<sequence>MLSVLCFLFLAANIPQIYASMNPLPVGNNVTLFSQLPITTGAWMFNNQIIVMIFPGGQIITNTWSNRVTFNSTTSSLTIMSLQLEDSGVYTLQSVNNFLAQLTLSVQVPISNVTLRANATNLVEFNDTAVLMCSVLYGSSLSYVWLNGSSVVTTGGMVQLSNGGATLTIVSVTRYDQGPFRCNVSNGVSQEVSLPVLLNISYGPSNTTMTIMPMRSTYITGSNITLSCSADSIPPAIIQWMVDGMYLNQSGPQLQLQMVKESNSGNYQCLFYNTVTLLFSSKSAMINILEPIVAVVVNHTGGPVILHERLILHCEVTGVVASIQWWRNGHLITADNTTEINNKTLIILSVQLSDNGNYQCQAFNSVSNMTSSPYTVQVNYGPQKPTIMGPNMTKTGVNATFSCYASSNPTSSYKWFFNDSLVANTSEYVTPLLTKEMSGTYTCMAFNNITGKNSTAYKMLTVLAPVTMASIKIVGAQPILNHTFTLTCEASGDVDFIIWMYDWSQLYADNTRNFSMDQATLTFDPVMNSDNGNYQCIASNALSSSSSQNFTLEVFYGPQMPTIMGPNMAKTGVNATFSCYASSNPTSSYKWFFNDSLVANTSEYVTPLLTKEMSGTYTCMAFNNITGKNSTAYTMLTVLVTMASIKIVGAQPIQNHTFALTCEASGDVDFIIWMYDWSQLYADNTRNFSMDQATLTFDPVMNSDNGNYQCIASNPFSSSSSQNFTLEVFYGPQMPTIMGPNMAKTGDNATFSCYASSNPTSSYKWFFNDSLVANTSEYVTPLLTKEMSGTYTCMAFNNITGKNSSAYTMLTIYLIDTALSPILNHTFTLTCEASGDVDFIIWMYDWSQLYADNTRNFSMDQATLTFDPVMNSDNGNYQCIASNPFSNGPQMPTIMGPNMAKTGVNATFSCYASSNPTSSYKWFFNDSLVANTSEYVTPLLTKEMSGTYTCMAFNNITGKNSTAYTMLTVFGETWMAIFMFLQKCCYNVQTGNVNFCFVFRSFKICTRRNTYDSCHSR</sequence>
<feature type="domain" description="Ig-like" evidence="6">
    <location>
        <begin position="204"/>
        <end position="287"/>
    </location>
</feature>
<feature type="domain" description="Ig-like" evidence="6">
    <location>
        <begin position="889"/>
        <end position="968"/>
    </location>
</feature>
<dbReference type="PROSITE" id="PS50835">
    <property type="entry name" value="IG_LIKE"/>
    <property type="match status" value="10"/>
</dbReference>
<dbReference type="Pfam" id="PF13927">
    <property type="entry name" value="Ig_3"/>
    <property type="match status" value="9"/>
</dbReference>
<dbReference type="InterPro" id="IPR003599">
    <property type="entry name" value="Ig_sub"/>
</dbReference>